<evidence type="ECO:0000256" key="2">
    <source>
        <dbReference type="SAM" id="SignalP"/>
    </source>
</evidence>
<feature type="domain" description="SLH" evidence="3">
    <location>
        <begin position="587"/>
        <end position="648"/>
    </location>
</feature>
<gene>
    <name evidence="4" type="ORF">B0537_14045</name>
</gene>
<feature type="signal peptide" evidence="2">
    <location>
        <begin position="1"/>
        <end position="24"/>
    </location>
</feature>
<keyword evidence="2" id="KW-0732">Signal</keyword>
<feature type="domain" description="SLH" evidence="3">
    <location>
        <begin position="650"/>
        <end position="711"/>
    </location>
</feature>
<proteinExistence type="predicted"/>
<dbReference type="Pfam" id="PF00395">
    <property type="entry name" value="SLH"/>
    <property type="match status" value="2"/>
</dbReference>
<protein>
    <recommendedName>
        <fullName evidence="3">SLH domain-containing protein</fullName>
    </recommendedName>
</protein>
<evidence type="ECO:0000313" key="5">
    <source>
        <dbReference type="Proteomes" id="UP000189464"/>
    </source>
</evidence>
<dbReference type="PROSITE" id="PS51272">
    <property type="entry name" value="SLH"/>
    <property type="match status" value="2"/>
</dbReference>
<dbReference type="OrthoDB" id="1804207at2"/>
<dbReference type="Proteomes" id="UP000189464">
    <property type="component" value="Chromosome"/>
</dbReference>
<dbReference type="KEGG" id="dfg:B0537_14045"/>
<dbReference type="InterPro" id="IPR001119">
    <property type="entry name" value="SLH_dom"/>
</dbReference>
<dbReference type="Pfam" id="PF16244">
    <property type="entry name" value="DUF4901"/>
    <property type="match status" value="2"/>
</dbReference>
<sequence length="711" mass="79975">MFKKLLSLTVGLSLMLMLSGAALAEESRITNQEQAIAKAKELLPQLIGDKQLSVDFTEDDYRGTGVWNLRSSEERPVRLPLANRLYISLDENGSLLSFNYFDSSLQNSGQKLIDRNRAQAIAKNFLAQMKPHILDQIELEDITYNPYYYRSYDQGMFYTFRWNRLVNGIPVRDNGVTINVDAMSGQITFYDVSWDEQATFPAPGNNIKNPAEISSIVLENLGLYPAYRINPADPSGTKIQLIYQVNSQLSTFDAVTGKPVDSQGNIREFADVKRFKQTFSPQIGGQAALPEYHAKGQITSEKAQQIAEEFFKKLGYTGKVVHYGGGSSVGPGYHIELWDYSVALDPEGDPYGDRTVRVSIDTASGKIIGFQNQSERYTVQGTKTVTYEQAKAIAEQFIKQELVLPYPVALQKQDIFMESGEPYYLYFVRLVHGIPCDLGSITIQVDRNSGNVIGYHTHPLSFTIDAPKRIISPQEAARIFKEGQFYELCYIFPYNKEQGKNKQAQLVYVVKDYGLDIDAVTGKVLSWEIKNAATGIPENHWAAEPLRLLGENGLLPAKEINPDEQITRKDALRVMGSLNRYYYPDKLELKFTDIKPDDPDTDILKRAVAMGLLENQGALRPNDPLTREQLVVWLIKGIGYHEVASLPLKIETPFKDIPPEHPHRNSIAIMAALGVFVGDKDGLFNPQQPVTWAELATVLTRIAPKLNQRYY</sequence>
<evidence type="ECO:0000313" key="4">
    <source>
        <dbReference type="EMBL" id="AQS60096.1"/>
    </source>
</evidence>
<dbReference type="AlphaFoldDB" id="A0A1S6IZA2"/>
<dbReference type="EMBL" id="CP019698">
    <property type="protein sequence ID" value="AQS60096.1"/>
    <property type="molecule type" value="Genomic_DNA"/>
</dbReference>
<dbReference type="InterPro" id="IPR032599">
    <property type="entry name" value="YcdB/YcdC_rep_domain"/>
</dbReference>
<accession>A0A1S6IZA2</accession>
<evidence type="ECO:0000259" key="3">
    <source>
        <dbReference type="PROSITE" id="PS51272"/>
    </source>
</evidence>
<evidence type="ECO:0000256" key="1">
    <source>
        <dbReference type="ARBA" id="ARBA00022737"/>
    </source>
</evidence>
<name>A0A1S6IZA2_9FIRM</name>
<reference evidence="4 5" key="1">
    <citation type="journal article" date="2016" name="Int. J. Syst. Evol. Microbiol.">
        <title>Desulfotomaculum ferrireducens sp. nov., a moderately thermophilic sulfate-reducing and dissimilatory Fe(III)-reducing bacterium isolated from compost.</title>
        <authorList>
            <person name="Yang G."/>
            <person name="Guo J."/>
            <person name="Zhuang L."/>
            <person name="Yuan Y."/>
            <person name="Zhou S."/>
        </authorList>
    </citation>
    <scope>NUCLEOTIDE SEQUENCE [LARGE SCALE GENOMIC DNA]</scope>
    <source>
        <strain evidence="4 5">GSS09</strain>
    </source>
</reference>
<keyword evidence="1" id="KW-0677">Repeat</keyword>
<dbReference type="RefSeq" id="WP_159438669.1">
    <property type="nucleotide sequence ID" value="NZ_CP019698.1"/>
</dbReference>
<keyword evidence="5" id="KW-1185">Reference proteome</keyword>
<organism evidence="4 5">
    <name type="scientific">Desulforamulus ferrireducens</name>
    <dbReference type="NCBI Taxonomy" id="1833852"/>
    <lineage>
        <taxon>Bacteria</taxon>
        <taxon>Bacillati</taxon>
        <taxon>Bacillota</taxon>
        <taxon>Clostridia</taxon>
        <taxon>Eubacteriales</taxon>
        <taxon>Peptococcaceae</taxon>
        <taxon>Desulforamulus</taxon>
    </lineage>
</organism>
<feature type="chain" id="PRO_5012503924" description="SLH domain-containing protein" evidence="2">
    <location>
        <begin position="25"/>
        <end position="711"/>
    </location>
</feature>
<dbReference type="STRING" id="1833852.B0537_14045"/>